<feature type="compositionally biased region" description="Basic and acidic residues" evidence="1">
    <location>
        <begin position="166"/>
        <end position="175"/>
    </location>
</feature>
<proteinExistence type="predicted"/>
<evidence type="ECO:0000256" key="1">
    <source>
        <dbReference type="SAM" id="MobiDB-lite"/>
    </source>
</evidence>
<accession>A0ABT8NEK3</accession>
<evidence type="ECO:0000313" key="2">
    <source>
        <dbReference type="EMBL" id="MDN7246261.1"/>
    </source>
</evidence>
<reference evidence="2 3" key="1">
    <citation type="submission" date="2023-07" db="EMBL/GenBank/DDBJ databases">
        <title>Novel species in genus Planococcus.</title>
        <authorList>
            <person name="Ning S."/>
        </authorList>
    </citation>
    <scope>NUCLEOTIDE SEQUENCE [LARGE SCALE GENOMIC DNA]</scope>
    <source>
        <strain evidence="2 3">N017</strain>
    </source>
</reference>
<protein>
    <submittedName>
        <fullName evidence="2">DUF4188 domain-containing protein</fullName>
    </submittedName>
</protein>
<sequence>MGQEVFTGRFTTENSENIVVFLIGMRINNRLAVNKWLPVFNAMPGMIKELYTNKDELGFLSMESYFGLRTTVMIQYWRSTEDLMAYAKNEKHLTAWKNFNQKVENNEAVGIYHETYELKAGNYESIYGNMPLYGLGKALKHVPITVERGSARKRLGSGKFKQTNVQKDRVEQNPS</sequence>
<feature type="region of interest" description="Disordered" evidence="1">
    <location>
        <begin position="153"/>
        <end position="175"/>
    </location>
</feature>
<comment type="caution">
    <text evidence="2">The sequence shown here is derived from an EMBL/GenBank/DDBJ whole genome shotgun (WGS) entry which is preliminary data.</text>
</comment>
<organism evidence="2 3">
    <name type="scientific">Planococcus shenhongbingii</name>
    <dbReference type="NCBI Taxonomy" id="3058398"/>
    <lineage>
        <taxon>Bacteria</taxon>
        <taxon>Bacillati</taxon>
        <taxon>Bacillota</taxon>
        <taxon>Bacilli</taxon>
        <taxon>Bacillales</taxon>
        <taxon>Caryophanaceae</taxon>
        <taxon>Planococcus</taxon>
    </lineage>
</organism>
<dbReference type="Pfam" id="PF13826">
    <property type="entry name" value="Monooxy_af470-like"/>
    <property type="match status" value="1"/>
</dbReference>
<gene>
    <name evidence="2" type="ORF">QWY13_12265</name>
</gene>
<dbReference type="Proteomes" id="UP001172142">
    <property type="component" value="Unassembled WGS sequence"/>
</dbReference>
<dbReference type="InterPro" id="IPR011008">
    <property type="entry name" value="Dimeric_a/b-barrel"/>
</dbReference>
<dbReference type="SUPFAM" id="SSF54909">
    <property type="entry name" value="Dimeric alpha+beta barrel"/>
    <property type="match status" value="1"/>
</dbReference>
<dbReference type="RefSeq" id="WP_301856845.1">
    <property type="nucleotide sequence ID" value="NZ_JAUJWU010000003.1"/>
</dbReference>
<keyword evidence="3" id="KW-1185">Reference proteome</keyword>
<dbReference type="InterPro" id="IPR025444">
    <property type="entry name" value="Monooxy_af470"/>
</dbReference>
<name>A0ABT8NEK3_9BACL</name>
<dbReference type="EMBL" id="JAUJWU010000003">
    <property type="protein sequence ID" value="MDN7246261.1"/>
    <property type="molecule type" value="Genomic_DNA"/>
</dbReference>
<evidence type="ECO:0000313" key="3">
    <source>
        <dbReference type="Proteomes" id="UP001172142"/>
    </source>
</evidence>